<dbReference type="KEGG" id="lfp:Y981_08290"/>
<proteinExistence type="predicted"/>
<feature type="region of interest" description="Disordered" evidence="1">
    <location>
        <begin position="45"/>
        <end position="69"/>
    </location>
</feature>
<name>A0A059XT90_9BACT</name>
<dbReference type="Proteomes" id="UP000027059">
    <property type="component" value="Chromosome"/>
</dbReference>
<reference evidence="3" key="1">
    <citation type="submission" date="2014-02" db="EMBL/GenBank/DDBJ databases">
        <title>Complete genome sequence and comparative genomic analysis of the nitrogen-fixing bacterium Leptospirillum ferriphilum YSK.</title>
        <authorList>
            <person name="Guo X."/>
            <person name="Yin H."/>
            <person name="Liang Y."/>
            <person name="Hu Q."/>
            <person name="Ma L."/>
            <person name="Xiao Y."/>
            <person name="Zhang X."/>
            <person name="Qiu G."/>
            <person name="Liu X."/>
        </authorList>
    </citation>
    <scope>NUCLEOTIDE SEQUENCE [LARGE SCALE GENOMIC DNA]</scope>
    <source>
        <strain evidence="3">YSK</strain>
    </source>
</reference>
<feature type="region of interest" description="Disordered" evidence="1">
    <location>
        <begin position="1"/>
        <end position="22"/>
    </location>
</feature>
<keyword evidence="3" id="KW-1185">Reference proteome</keyword>
<evidence type="ECO:0000313" key="3">
    <source>
        <dbReference type="Proteomes" id="UP000027059"/>
    </source>
</evidence>
<dbReference type="EMBL" id="CP007243">
    <property type="protein sequence ID" value="AIA31809.1"/>
    <property type="molecule type" value="Genomic_DNA"/>
</dbReference>
<reference evidence="2 3" key="2">
    <citation type="journal article" date="2015" name="Biomed. Res. Int.">
        <title>Effects of Arsenite Resistance on the Growth and Functional Gene Expression of Leptospirillum ferriphilum and Acidithiobacillus thiooxidans in Pure Culture and Coculture.</title>
        <authorList>
            <person name="Jiang H."/>
            <person name="Liang Y."/>
            <person name="Yin H."/>
            <person name="Xiao Y."/>
            <person name="Guo X."/>
            <person name="Xu Y."/>
            <person name="Hu Q."/>
            <person name="Liu H."/>
            <person name="Liu X."/>
        </authorList>
    </citation>
    <scope>NUCLEOTIDE SEQUENCE [LARGE SCALE GENOMIC DNA]</scope>
    <source>
        <strain evidence="2 3">YSK</strain>
    </source>
</reference>
<dbReference type="AlphaFoldDB" id="A0A059XT90"/>
<evidence type="ECO:0000256" key="1">
    <source>
        <dbReference type="SAM" id="MobiDB-lite"/>
    </source>
</evidence>
<organism evidence="2 3">
    <name type="scientific">Leptospirillum ferriphilum YSK</name>
    <dbReference type="NCBI Taxonomy" id="1441628"/>
    <lineage>
        <taxon>Bacteria</taxon>
        <taxon>Pseudomonadati</taxon>
        <taxon>Nitrospirota</taxon>
        <taxon>Nitrospiria</taxon>
        <taxon>Nitrospirales</taxon>
        <taxon>Nitrospiraceae</taxon>
        <taxon>Leptospirillum</taxon>
    </lineage>
</organism>
<dbReference type="HOGENOM" id="CLU_2770836_0_0_0"/>
<sequence length="69" mass="7660">MGNDLPSFEQRKKPLSSVGVRFRGPGQTMKKINGLQTSFLCLHYRPQGGQEGSLRKTISPRPTRGMSGR</sequence>
<protein>
    <submittedName>
        <fullName evidence="2">Uncharacterized protein</fullName>
    </submittedName>
</protein>
<evidence type="ECO:0000313" key="2">
    <source>
        <dbReference type="EMBL" id="AIA31809.1"/>
    </source>
</evidence>
<gene>
    <name evidence="2" type="ORF">Y981_08290</name>
</gene>
<accession>A0A059XT90</accession>